<dbReference type="Pfam" id="PF18986">
    <property type="entry name" value="DUF5719"/>
    <property type="match status" value="1"/>
</dbReference>
<gene>
    <name evidence="1" type="ORF">FHX53_000002</name>
</gene>
<sequence length="462" mass="45730">MTDRLLLLARGRHVGVALLGAGAAAALVVGVLAVPGPVITARPTTVEVTPVRATQSLVCGGPVLGLSRGPEPEIIAVGEPVRRSAGEGLVERAIGESDAVDGGAVIVELPAEAPADDVSATERQELDEPELRGLAVAECLPPAPTSWLVGGSTTTGRSSTIVLSNPGEVAATVDLSVWGADGPLDTAGSSGLIVPPGAQRVIPLSGLAPDQSSPVVGITSRGGAVAATLQQSTIVGLEPAGVDIVTPVSAPRERVVIPVLPVGDGEGLAVAAAALGATDFSTVLRVLAPGDEPADITVSLLPDAGGAGTALTARVEPGAVVDIALGDLADGDYSVIIDATRPVVAAARASTASDGGIDSAWFTAAPLLDDEDGDIVFAVAPGAGARLHLVAPDDGAIVTVDDALVELGPRSRTSLELAGSTAPVMIVSGEVRASVSYLTDAGLASSRILAPIAAPRPITVLP</sequence>
<evidence type="ECO:0000313" key="1">
    <source>
        <dbReference type="EMBL" id="MBA8846438.1"/>
    </source>
</evidence>
<accession>A0A839E9J5</accession>
<evidence type="ECO:0000313" key="2">
    <source>
        <dbReference type="Proteomes" id="UP000585905"/>
    </source>
</evidence>
<proteinExistence type="predicted"/>
<reference evidence="1 2" key="1">
    <citation type="submission" date="2020-07" db="EMBL/GenBank/DDBJ databases">
        <title>Sequencing the genomes of 1000 actinobacteria strains.</title>
        <authorList>
            <person name="Klenk H.-P."/>
        </authorList>
    </citation>
    <scope>NUCLEOTIDE SEQUENCE [LARGE SCALE GENOMIC DNA]</scope>
    <source>
        <strain evidence="1 2">DSM 19663</strain>
    </source>
</reference>
<name>A0A839E9J5_9MICO</name>
<organism evidence="1 2">
    <name type="scientific">Microcella alkalica</name>
    <dbReference type="NCBI Taxonomy" id="355930"/>
    <lineage>
        <taxon>Bacteria</taxon>
        <taxon>Bacillati</taxon>
        <taxon>Actinomycetota</taxon>
        <taxon>Actinomycetes</taxon>
        <taxon>Micrococcales</taxon>
        <taxon>Microbacteriaceae</taxon>
        <taxon>Microcella</taxon>
    </lineage>
</organism>
<dbReference type="EMBL" id="JACGWX010000001">
    <property type="protein sequence ID" value="MBA8846438.1"/>
    <property type="molecule type" value="Genomic_DNA"/>
</dbReference>
<evidence type="ECO:0008006" key="3">
    <source>
        <dbReference type="Google" id="ProtNLM"/>
    </source>
</evidence>
<dbReference type="InterPro" id="IPR043777">
    <property type="entry name" value="DUF5719"/>
</dbReference>
<keyword evidence="2" id="KW-1185">Reference proteome</keyword>
<dbReference type="RefSeq" id="WP_182489033.1">
    <property type="nucleotide sequence ID" value="NZ_BAAAOV010000004.1"/>
</dbReference>
<dbReference type="AlphaFoldDB" id="A0A839E9J5"/>
<protein>
    <recommendedName>
        <fullName evidence="3">Large extracellular alpha-helical protein</fullName>
    </recommendedName>
</protein>
<dbReference type="Proteomes" id="UP000585905">
    <property type="component" value="Unassembled WGS sequence"/>
</dbReference>
<comment type="caution">
    <text evidence="1">The sequence shown here is derived from an EMBL/GenBank/DDBJ whole genome shotgun (WGS) entry which is preliminary data.</text>
</comment>